<evidence type="ECO:0000313" key="2">
    <source>
        <dbReference type="EMBL" id="KAG7466546.1"/>
    </source>
</evidence>
<reference evidence="2 3" key="1">
    <citation type="journal article" date="2021" name="Sci. Rep.">
        <title>Chromosome anchoring in Senegalese sole (Solea senegalensis) reveals sex-associated markers and genome rearrangements in flatfish.</title>
        <authorList>
            <person name="Guerrero-Cozar I."/>
            <person name="Gomez-Garrido J."/>
            <person name="Berbel C."/>
            <person name="Martinez-Blanch J.F."/>
            <person name="Alioto T."/>
            <person name="Claros M.G."/>
            <person name="Gagnaire P.A."/>
            <person name="Manchado M."/>
        </authorList>
    </citation>
    <scope>NUCLEOTIDE SEQUENCE [LARGE SCALE GENOMIC DNA]</scope>
    <source>
        <strain evidence="2">Sse05_10M</strain>
    </source>
</reference>
<sequence>MPACDAAGTLTFARGHRETEREAQEMKRLASLPHRLLAAPPPSCDKSTELLTFHRFPNINPPGFWLERGGGGGGGGGGSRVFVPYNTDEFSAWPRAPFSCPCSVI</sequence>
<accession>A0AAV6PM28</accession>
<feature type="region of interest" description="Disordered" evidence="1">
    <location>
        <begin position="1"/>
        <end position="23"/>
    </location>
</feature>
<organism evidence="2 3">
    <name type="scientific">Solea senegalensis</name>
    <name type="common">Senegalese sole</name>
    <dbReference type="NCBI Taxonomy" id="28829"/>
    <lineage>
        <taxon>Eukaryota</taxon>
        <taxon>Metazoa</taxon>
        <taxon>Chordata</taxon>
        <taxon>Craniata</taxon>
        <taxon>Vertebrata</taxon>
        <taxon>Euteleostomi</taxon>
        <taxon>Actinopterygii</taxon>
        <taxon>Neopterygii</taxon>
        <taxon>Teleostei</taxon>
        <taxon>Neoteleostei</taxon>
        <taxon>Acanthomorphata</taxon>
        <taxon>Carangaria</taxon>
        <taxon>Pleuronectiformes</taxon>
        <taxon>Pleuronectoidei</taxon>
        <taxon>Soleidae</taxon>
        <taxon>Solea</taxon>
    </lineage>
</organism>
<dbReference type="AlphaFoldDB" id="A0AAV6PM28"/>
<comment type="caution">
    <text evidence="2">The sequence shown here is derived from an EMBL/GenBank/DDBJ whole genome shotgun (WGS) entry which is preliminary data.</text>
</comment>
<gene>
    <name evidence="2" type="ORF">JOB18_018481</name>
</gene>
<dbReference type="Proteomes" id="UP000693946">
    <property type="component" value="Unassembled WGS sequence"/>
</dbReference>
<evidence type="ECO:0000256" key="1">
    <source>
        <dbReference type="SAM" id="MobiDB-lite"/>
    </source>
</evidence>
<protein>
    <submittedName>
        <fullName evidence="2">Uncharacterized protein</fullName>
    </submittedName>
</protein>
<evidence type="ECO:0000313" key="3">
    <source>
        <dbReference type="Proteomes" id="UP000693946"/>
    </source>
</evidence>
<name>A0AAV6PM28_SOLSE</name>
<dbReference type="EMBL" id="JAGKHQ010000675">
    <property type="protein sequence ID" value="KAG7466546.1"/>
    <property type="molecule type" value="Genomic_DNA"/>
</dbReference>
<keyword evidence="3" id="KW-1185">Reference proteome</keyword>
<proteinExistence type="predicted"/>